<accession>A0A504Y455</accession>
<dbReference type="EMBL" id="SUNJ01014708">
    <property type="protein sequence ID" value="TPP56282.1"/>
    <property type="molecule type" value="Genomic_DNA"/>
</dbReference>
<dbReference type="Proteomes" id="UP000316759">
    <property type="component" value="Unassembled WGS sequence"/>
</dbReference>
<protein>
    <submittedName>
        <fullName evidence="1">Wings apart protein</fullName>
    </submittedName>
</protein>
<sequence length="127" mass="14140">MFGTSSSGRWPSHVETADLVLESILNLGTRKAADWFKAELRHGGGLDRVADAAADAVDYLADLDPDQEDDRGRRCRLPKSVWRSYSNPTGLDSFALDKLRRVCHYTKLLENVCYPVCSVVFTPHGVD</sequence>
<organism evidence="1 2">
    <name type="scientific">Fasciola gigantica</name>
    <name type="common">Giant liver fluke</name>
    <dbReference type="NCBI Taxonomy" id="46835"/>
    <lineage>
        <taxon>Eukaryota</taxon>
        <taxon>Metazoa</taxon>
        <taxon>Spiralia</taxon>
        <taxon>Lophotrochozoa</taxon>
        <taxon>Platyhelminthes</taxon>
        <taxon>Trematoda</taxon>
        <taxon>Digenea</taxon>
        <taxon>Plagiorchiida</taxon>
        <taxon>Echinostomata</taxon>
        <taxon>Echinostomatoidea</taxon>
        <taxon>Fasciolidae</taxon>
        <taxon>Fasciola</taxon>
    </lineage>
</organism>
<dbReference type="STRING" id="46835.A0A504Y455"/>
<dbReference type="InterPro" id="IPR011989">
    <property type="entry name" value="ARM-like"/>
</dbReference>
<gene>
    <name evidence="1" type="ORF">FGIG_01859</name>
</gene>
<evidence type="ECO:0000313" key="1">
    <source>
        <dbReference type="EMBL" id="TPP56282.1"/>
    </source>
</evidence>
<reference evidence="1 2" key="1">
    <citation type="submission" date="2019-04" db="EMBL/GenBank/DDBJ databases">
        <title>Annotation for the trematode Fasciola gigantica.</title>
        <authorList>
            <person name="Choi Y.-J."/>
        </authorList>
    </citation>
    <scope>NUCLEOTIDE SEQUENCE [LARGE SCALE GENOMIC DNA]</scope>
    <source>
        <strain evidence="1">Uganda_cow_1</strain>
    </source>
</reference>
<keyword evidence="2" id="KW-1185">Reference proteome</keyword>
<comment type="caution">
    <text evidence="1">The sequence shown here is derived from an EMBL/GenBank/DDBJ whole genome shotgun (WGS) entry which is preliminary data.</text>
</comment>
<name>A0A504Y455_FASGI</name>
<dbReference type="Gene3D" id="1.25.10.10">
    <property type="entry name" value="Leucine-rich Repeat Variant"/>
    <property type="match status" value="1"/>
</dbReference>
<dbReference type="AlphaFoldDB" id="A0A504Y455"/>
<dbReference type="OrthoDB" id="78088at2759"/>
<evidence type="ECO:0000313" key="2">
    <source>
        <dbReference type="Proteomes" id="UP000316759"/>
    </source>
</evidence>
<proteinExistence type="predicted"/>